<reference evidence="1 2" key="1">
    <citation type="journal article" date="2015" name="Sci. Rep.">
        <title>The power of single molecule real-time sequencing technology in the de novo assembly of a eukaryotic genome.</title>
        <authorList>
            <person name="Sakai H."/>
            <person name="Naito K."/>
            <person name="Ogiso-Tanaka E."/>
            <person name="Takahashi Y."/>
            <person name="Iseki K."/>
            <person name="Muto C."/>
            <person name="Satou K."/>
            <person name="Teruya K."/>
            <person name="Shiroma A."/>
            <person name="Shimoji M."/>
            <person name="Hirano T."/>
            <person name="Itoh T."/>
            <person name="Kaga A."/>
            <person name="Tomooka N."/>
        </authorList>
    </citation>
    <scope>NUCLEOTIDE SEQUENCE [LARGE SCALE GENOMIC DNA]</scope>
    <source>
        <strain evidence="2">cv. Shumari</strain>
    </source>
</reference>
<organism evidence="1 2">
    <name type="scientific">Vigna angularis var. angularis</name>
    <dbReference type="NCBI Taxonomy" id="157739"/>
    <lineage>
        <taxon>Eukaryota</taxon>
        <taxon>Viridiplantae</taxon>
        <taxon>Streptophyta</taxon>
        <taxon>Embryophyta</taxon>
        <taxon>Tracheophyta</taxon>
        <taxon>Spermatophyta</taxon>
        <taxon>Magnoliopsida</taxon>
        <taxon>eudicotyledons</taxon>
        <taxon>Gunneridae</taxon>
        <taxon>Pentapetalae</taxon>
        <taxon>rosids</taxon>
        <taxon>fabids</taxon>
        <taxon>Fabales</taxon>
        <taxon>Fabaceae</taxon>
        <taxon>Papilionoideae</taxon>
        <taxon>50 kb inversion clade</taxon>
        <taxon>NPAAA clade</taxon>
        <taxon>indigoferoid/millettioid clade</taxon>
        <taxon>Phaseoleae</taxon>
        <taxon>Vigna</taxon>
    </lineage>
</organism>
<evidence type="ECO:0000313" key="1">
    <source>
        <dbReference type="EMBL" id="BAT81723.1"/>
    </source>
</evidence>
<accession>A0A0S3RMB7</accession>
<gene>
    <name evidence="1" type="primary">Vigan.03G153400</name>
    <name evidence="1" type="ORF">VIGAN_03153400</name>
</gene>
<dbReference type="Proteomes" id="UP000291084">
    <property type="component" value="Chromosome 3"/>
</dbReference>
<name>A0A0S3RMB7_PHAAN</name>
<dbReference type="AlphaFoldDB" id="A0A0S3RMB7"/>
<proteinExistence type="predicted"/>
<protein>
    <submittedName>
        <fullName evidence="1">Uncharacterized protein</fullName>
    </submittedName>
</protein>
<sequence length="101" mass="11388">MLCLPLLSKHFFSSCFLLHSYIHSLCLLLLAKSVKLFPCAPLLLKASLHFAVVILFQLIVGVSSSKLDCNQVAGSCEGWWMREDSTSQLFPDRTLLHHKEN</sequence>
<dbReference type="EMBL" id="AP015036">
    <property type="protein sequence ID" value="BAT81723.1"/>
    <property type="molecule type" value="Genomic_DNA"/>
</dbReference>
<evidence type="ECO:0000313" key="2">
    <source>
        <dbReference type="Proteomes" id="UP000291084"/>
    </source>
</evidence>
<keyword evidence="2" id="KW-1185">Reference proteome</keyword>